<reference evidence="2 3" key="1">
    <citation type="submission" date="2017-02" db="EMBL/GenBank/DDBJ databases">
        <title>Draft genome sequence of Moraxella caviae CCUG 355 type strain.</title>
        <authorList>
            <person name="Engstrom-Jakobsson H."/>
            <person name="Salva-Serra F."/>
            <person name="Thorell K."/>
            <person name="Gonzales-Siles L."/>
            <person name="Karlsson R."/>
            <person name="Boulund F."/>
            <person name="Engstrand L."/>
            <person name="Moore E."/>
        </authorList>
    </citation>
    <scope>NUCLEOTIDE SEQUENCE [LARGE SCALE GENOMIC DNA]</scope>
    <source>
        <strain evidence="2 3">CCUG 355</strain>
    </source>
</reference>
<dbReference type="AlphaFoldDB" id="A0A1S9ZXP3"/>
<evidence type="ECO:0000313" key="2">
    <source>
        <dbReference type="EMBL" id="OOR87751.1"/>
    </source>
</evidence>
<keyword evidence="1" id="KW-0812">Transmembrane</keyword>
<organism evidence="2 3">
    <name type="scientific">Moraxella caviae</name>
    <dbReference type="NCBI Taxonomy" id="34060"/>
    <lineage>
        <taxon>Bacteria</taxon>
        <taxon>Pseudomonadati</taxon>
        <taxon>Pseudomonadota</taxon>
        <taxon>Gammaproteobacteria</taxon>
        <taxon>Moraxellales</taxon>
        <taxon>Moraxellaceae</taxon>
        <taxon>Moraxella</taxon>
    </lineage>
</organism>
<dbReference type="EMBL" id="MUXU01000063">
    <property type="protein sequence ID" value="OOR87751.1"/>
    <property type="molecule type" value="Genomic_DNA"/>
</dbReference>
<accession>A0A1S9ZXP3</accession>
<protein>
    <submittedName>
        <fullName evidence="2">Uncharacterized protein</fullName>
    </submittedName>
</protein>
<dbReference type="STRING" id="34060.B0181_09860"/>
<proteinExistence type="predicted"/>
<keyword evidence="3" id="KW-1185">Reference proteome</keyword>
<feature type="transmembrane region" description="Helical" evidence="1">
    <location>
        <begin position="21"/>
        <end position="41"/>
    </location>
</feature>
<keyword evidence="1" id="KW-1133">Transmembrane helix</keyword>
<sequence>MASFCSMICDKKWFLAIVERFLRAFVMICSAFCVAFCYNGARWQVKACWRCDRFSCFSCIFVFVCI</sequence>
<name>A0A1S9ZXP3_9GAMM</name>
<dbReference type="Proteomes" id="UP000190435">
    <property type="component" value="Unassembled WGS sequence"/>
</dbReference>
<evidence type="ECO:0000256" key="1">
    <source>
        <dbReference type="SAM" id="Phobius"/>
    </source>
</evidence>
<evidence type="ECO:0000313" key="3">
    <source>
        <dbReference type="Proteomes" id="UP000190435"/>
    </source>
</evidence>
<comment type="caution">
    <text evidence="2">The sequence shown here is derived from an EMBL/GenBank/DDBJ whole genome shotgun (WGS) entry which is preliminary data.</text>
</comment>
<keyword evidence="1" id="KW-0472">Membrane</keyword>
<gene>
    <name evidence="2" type="ORF">B0181_09860</name>
</gene>